<keyword evidence="1" id="KW-0732">Signal</keyword>
<dbReference type="EMBL" id="JAVFKD010000012">
    <property type="protein sequence ID" value="KAK5993246.1"/>
    <property type="molecule type" value="Genomic_DNA"/>
</dbReference>
<gene>
    <name evidence="2" type="ORF">PT974_06675</name>
</gene>
<evidence type="ECO:0008006" key="4">
    <source>
        <dbReference type="Google" id="ProtNLM"/>
    </source>
</evidence>
<evidence type="ECO:0000313" key="2">
    <source>
        <dbReference type="EMBL" id="KAK5993246.1"/>
    </source>
</evidence>
<evidence type="ECO:0000256" key="1">
    <source>
        <dbReference type="SAM" id="SignalP"/>
    </source>
</evidence>
<organism evidence="2 3">
    <name type="scientific">Cladobotryum mycophilum</name>
    <dbReference type="NCBI Taxonomy" id="491253"/>
    <lineage>
        <taxon>Eukaryota</taxon>
        <taxon>Fungi</taxon>
        <taxon>Dikarya</taxon>
        <taxon>Ascomycota</taxon>
        <taxon>Pezizomycotina</taxon>
        <taxon>Sordariomycetes</taxon>
        <taxon>Hypocreomycetidae</taxon>
        <taxon>Hypocreales</taxon>
        <taxon>Hypocreaceae</taxon>
        <taxon>Cladobotryum</taxon>
    </lineage>
</organism>
<keyword evidence="3" id="KW-1185">Reference proteome</keyword>
<reference evidence="2 3" key="1">
    <citation type="submission" date="2024-01" db="EMBL/GenBank/DDBJ databases">
        <title>Complete genome of Cladobotryum mycophilum ATHUM6906.</title>
        <authorList>
            <person name="Christinaki A.C."/>
            <person name="Myridakis A.I."/>
            <person name="Kouvelis V.N."/>
        </authorList>
    </citation>
    <scope>NUCLEOTIDE SEQUENCE [LARGE SCALE GENOMIC DNA]</scope>
    <source>
        <strain evidence="2 3">ATHUM6906</strain>
    </source>
</reference>
<protein>
    <recommendedName>
        <fullName evidence="4">Antifungal protein</fullName>
    </recommendedName>
</protein>
<dbReference type="Proteomes" id="UP001338125">
    <property type="component" value="Unassembled WGS sequence"/>
</dbReference>
<sequence>MFSLRSILLAVALLETASFALAAPPPVDINSITQDVQPIARSRLQPLDVLSVQASCYVTSKKGKNCHASMCPANEQCKVNDKGTCVYKNAKKSRSFGCEQCSCKTSN</sequence>
<accession>A0ABR0SNE1</accession>
<name>A0ABR0SNE1_9HYPO</name>
<feature type="chain" id="PRO_5045124118" description="Antifungal protein" evidence="1">
    <location>
        <begin position="23"/>
        <end position="107"/>
    </location>
</feature>
<proteinExistence type="predicted"/>
<evidence type="ECO:0000313" key="3">
    <source>
        <dbReference type="Proteomes" id="UP001338125"/>
    </source>
</evidence>
<feature type="signal peptide" evidence="1">
    <location>
        <begin position="1"/>
        <end position="22"/>
    </location>
</feature>
<comment type="caution">
    <text evidence="2">The sequence shown here is derived from an EMBL/GenBank/DDBJ whole genome shotgun (WGS) entry which is preliminary data.</text>
</comment>